<protein>
    <recommendedName>
        <fullName evidence="5">Translocation and assembly module TamB C-terminal domain-containing protein</fullName>
    </recommendedName>
</protein>
<evidence type="ECO:0000256" key="4">
    <source>
        <dbReference type="ARBA" id="ARBA00023136"/>
    </source>
</evidence>
<proteinExistence type="predicted"/>
<sequence>RHLRVVIERFPLDNSLLRTDQPVLAWIRGDLEVDLDRGDLSLLFTTEGLLAGSLSLGRSFLSLSYNYRSARGEMSLLVLQPAQLYLSGVIRGKSFSARLSLEDLLWVGRGVSLFLSYGGELEHRGELRLSGGGEFRNLHYRDVALGGGSYRIDLKGERIALDFEGEGFKGYLRGSLKDTLRGLVKLRNFRRRVRDLEASAEGRVEVLRGKEATALALDLRRLSVSGRGVELEGSLRTDLRLAERPEGKVELLLEGGSVPGLKLGKGFLRGDIREGVFRGSYRVEELTEGRIRVDLIKRSLSTEGFLRRGEHVLLYSFRGTEEEGSAALRARVRLQDRVYPLEGVFSYRGKRYQLRIEPAVWKLGAGELHLGEVLLRGDLEGGSLRAEPAVVHLLGRRVVTLRQEEGWIDLKEKSARVDLRLEGAVRGKLSVGFTPRRGPFLLSEGTVDLADLSFFTATPLGGKAEGSLRYALSYEGNLLKASLKSQDRVVTFSRYLSLPMDLHLELKLLNRTLAAFLTLWREESGLSANLGSADLRSYYLYLISKELPLLYRSEDLLVLLKVSSEGWLEVRELSEASLKLDMLLSGDVEVFRTPGGGGGKGTAPPEVALDVRFDSLKPLRVRLPEGYVYVKVRGWVGGSSRNPDYSLVVDLLSGELSYFGRRFLVRRGTLRLLREGASEERFIDLSLVNPGRDLSIFISLRGDLRDPRLVVWSEPPTSTREILTKLVIGSTAEGIIPVAQTLFKQLGYIGAVRSGIAGLLGVEITFSTQTSPRGDVGLNLNVRKKISRALSVEYQQSTLRDPRATYYGGSLTLPAGTSFYGRIFSDNTSEVKFRFIRKFDF</sequence>
<evidence type="ECO:0000313" key="6">
    <source>
        <dbReference type="EMBL" id="HHJ63456.1"/>
    </source>
</evidence>
<accession>A0A7C5PYL2</accession>
<feature type="domain" description="Translocation and assembly module TamB C-terminal" evidence="5">
    <location>
        <begin position="649"/>
        <end position="803"/>
    </location>
</feature>
<organism evidence="6">
    <name type="scientific">Aquifex aeolicus</name>
    <dbReference type="NCBI Taxonomy" id="63363"/>
    <lineage>
        <taxon>Bacteria</taxon>
        <taxon>Pseudomonadati</taxon>
        <taxon>Aquificota</taxon>
        <taxon>Aquificia</taxon>
        <taxon>Aquificales</taxon>
        <taxon>Aquificaceae</taxon>
        <taxon>Aquifex</taxon>
    </lineage>
</organism>
<keyword evidence="2" id="KW-0812">Transmembrane</keyword>
<dbReference type="Pfam" id="PF04357">
    <property type="entry name" value="TamB"/>
    <property type="match status" value="1"/>
</dbReference>
<evidence type="ECO:0000259" key="5">
    <source>
        <dbReference type="Pfam" id="PF04357"/>
    </source>
</evidence>
<feature type="non-terminal residue" evidence="6">
    <location>
        <position position="1"/>
    </location>
</feature>
<comment type="caution">
    <text evidence="6">The sequence shown here is derived from an EMBL/GenBank/DDBJ whole genome shotgun (WGS) entry which is preliminary data.</text>
</comment>
<reference evidence="6" key="1">
    <citation type="journal article" date="2020" name="mSystems">
        <title>Genome- and Community-Level Interaction Insights into Carbon Utilization and Element Cycling Functions of Hydrothermarchaeota in Hydrothermal Sediment.</title>
        <authorList>
            <person name="Zhou Z."/>
            <person name="Liu Y."/>
            <person name="Xu W."/>
            <person name="Pan J."/>
            <person name="Luo Z.H."/>
            <person name="Li M."/>
        </authorList>
    </citation>
    <scope>NUCLEOTIDE SEQUENCE [LARGE SCALE GENOMIC DNA]</scope>
    <source>
        <strain evidence="6">HyVt-501</strain>
    </source>
</reference>
<comment type="subcellular location">
    <subcellularLocation>
        <location evidence="1">Membrane</location>
        <topology evidence="1">Single-pass membrane protein</topology>
    </subcellularLocation>
</comment>
<evidence type="ECO:0000256" key="1">
    <source>
        <dbReference type="ARBA" id="ARBA00004167"/>
    </source>
</evidence>
<keyword evidence="4" id="KW-0472">Membrane</keyword>
<evidence type="ECO:0000256" key="2">
    <source>
        <dbReference type="ARBA" id="ARBA00022692"/>
    </source>
</evidence>
<dbReference type="AlphaFoldDB" id="A0A7C5PYL2"/>
<gene>
    <name evidence="6" type="ORF">ENJ61_00965</name>
</gene>
<evidence type="ECO:0000256" key="3">
    <source>
        <dbReference type="ARBA" id="ARBA00022989"/>
    </source>
</evidence>
<dbReference type="Proteomes" id="UP000885792">
    <property type="component" value="Unassembled WGS sequence"/>
</dbReference>
<dbReference type="InterPro" id="IPR007452">
    <property type="entry name" value="TamB_C"/>
</dbReference>
<name>A0A7C5PYL2_AQUAO</name>
<dbReference type="EMBL" id="DRNB01000033">
    <property type="protein sequence ID" value="HHJ63456.1"/>
    <property type="molecule type" value="Genomic_DNA"/>
</dbReference>
<dbReference type="GO" id="GO:0005886">
    <property type="term" value="C:plasma membrane"/>
    <property type="evidence" value="ECO:0007669"/>
    <property type="project" value="InterPro"/>
</dbReference>
<keyword evidence="3" id="KW-1133">Transmembrane helix</keyword>
<dbReference type="GO" id="GO:0009306">
    <property type="term" value="P:protein secretion"/>
    <property type="evidence" value="ECO:0007669"/>
    <property type="project" value="InterPro"/>
</dbReference>